<dbReference type="InterPro" id="IPR013785">
    <property type="entry name" value="Aldolase_TIM"/>
</dbReference>
<organism evidence="1">
    <name type="scientific">marine sediment metagenome</name>
    <dbReference type="NCBI Taxonomy" id="412755"/>
    <lineage>
        <taxon>unclassified sequences</taxon>
        <taxon>metagenomes</taxon>
        <taxon>ecological metagenomes</taxon>
    </lineage>
</organism>
<dbReference type="InterPro" id="IPR050246">
    <property type="entry name" value="Class_II_FBP_aldolase"/>
</dbReference>
<feature type="non-terminal residue" evidence="1">
    <location>
        <position position="1"/>
    </location>
</feature>
<dbReference type="PANTHER" id="PTHR30304">
    <property type="entry name" value="D-TAGATOSE-1,6-BISPHOSPHATE ALDOLASE"/>
    <property type="match status" value="1"/>
</dbReference>
<sequence length="257" mass="28878">GFYNIDIDSSTLVDLSKPTLAEQQRLNYEVCAELTRFIRQVQPQGIEVSVGGEIGEIGGKNSNPKELRAFINGYNQTLGDGFTGISKISVQTGTVHGGMVLPDGTIAKVNLDFDTLKDLSRLAREKFGLAGAVQHGASTLPNEMFYKFPEIETAEIHLATQYQNMIYENSSFPSQLKDKIYAWLRKELAGEKKEGQQDAQFIYKTRKKAFGPFKEDILGLPENIRKAIAKEIEEEFSFLFDKLNVTNTKDLISKYYQ</sequence>
<gene>
    <name evidence="1" type="ORF">S01H4_53065</name>
</gene>
<evidence type="ECO:0008006" key="2">
    <source>
        <dbReference type="Google" id="ProtNLM"/>
    </source>
</evidence>
<dbReference type="Gene3D" id="3.20.20.70">
    <property type="entry name" value="Aldolase class I"/>
    <property type="match status" value="1"/>
</dbReference>
<dbReference type="AlphaFoldDB" id="X1F7K3"/>
<dbReference type="PANTHER" id="PTHR30304:SF0">
    <property type="entry name" value="D-TAGATOSE-1,6-BISPHOSPHATE ALDOLASE SUBUNIT GATY-RELATED"/>
    <property type="match status" value="1"/>
</dbReference>
<dbReference type="Pfam" id="PF01116">
    <property type="entry name" value="F_bP_aldolase"/>
    <property type="match status" value="1"/>
</dbReference>
<dbReference type="GO" id="GO:0005975">
    <property type="term" value="P:carbohydrate metabolic process"/>
    <property type="evidence" value="ECO:0007669"/>
    <property type="project" value="InterPro"/>
</dbReference>
<proteinExistence type="predicted"/>
<comment type="caution">
    <text evidence="1">The sequence shown here is derived from an EMBL/GenBank/DDBJ whole genome shotgun (WGS) entry which is preliminary data.</text>
</comment>
<name>X1F7K3_9ZZZZ</name>
<dbReference type="GO" id="GO:0016832">
    <property type="term" value="F:aldehyde-lyase activity"/>
    <property type="evidence" value="ECO:0007669"/>
    <property type="project" value="InterPro"/>
</dbReference>
<accession>X1F7K3</accession>
<dbReference type="InterPro" id="IPR000771">
    <property type="entry name" value="FBA_II"/>
</dbReference>
<dbReference type="GO" id="GO:0008270">
    <property type="term" value="F:zinc ion binding"/>
    <property type="evidence" value="ECO:0007669"/>
    <property type="project" value="InterPro"/>
</dbReference>
<protein>
    <recommendedName>
        <fullName evidence="2">Aldolase</fullName>
    </recommendedName>
</protein>
<reference evidence="1" key="1">
    <citation type="journal article" date="2014" name="Front. Microbiol.">
        <title>High frequency of phylogenetically diverse reductive dehalogenase-homologous genes in deep subseafloor sedimentary metagenomes.</title>
        <authorList>
            <person name="Kawai M."/>
            <person name="Futagami T."/>
            <person name="Toyoda A."/>
            <person name="Takaki Y."/>
            <person name="Nishi S."/>
            <person name="Hori S."/>
            <person name="Arai W."/>
            <person name="Tsubouchi T."/>
            <person name="Morono Y."/>
            <person name="Uchiyama I."/>
            <person name="Ito T."/>
            <person name="Fujiyama A."/>
            <person name="Inagaki F."/>
            <person name="Takami H."/>
        </authorList>
    </citation>
    <scope>NUCLEOTIDE SEQUENCE</scope>
    <source>
        <strain evidence="1">Expedition CK06-06</strain>
    </source>
</reference>
<evidence type="ECO:0000313" key="1">
    <source>
        <dbReference type="EMBL" id="GAH16778.1"/>
    </source>
</evidence>
<dbReference type="SUPFAM" id="SSF51569">
    <property type="entry name" value="Aldolase"/>
    <property type="match status" value="1"/>
</dbReference>
<dbReference type="EMBL" id="BART01030379">
    <property type="protein sequence ID" value="GAH16778.1"/>
    <property type="molecule type" value="Genomic_DNA"/>
</dbReference>